<protein>
    <recommendedName>
        <fullName evidence="3">Phytanoyl-CoA dioxygenase</fullName>
    </recommendedName>
</protein>
<dbReference type="InterPro" id="IPR008775">
    <property type="entry name" value="Phytyl_CoA_dOase-like"/>
</dbReference>
<dbReference type="EMBL" id="MAMP01000006">
    <property type="protein sequence ID" value="OES46065.1"/>
    <property type="molecule type" value="Genomic_DNA"/>
</dbReference>
<dbReference type="Pfam" id="PF05721">
    <property type="entry name" value="PhyH"/>
    <property type="match status" value="1"/>
</dbReference>
<organism evidence="1 2">
    <name type="scientific">Domibacillus iocasae</name>
    <dbReference type="NCBI Taxonomy" id="1714016"/>
    <lineage>
        <taxon>Bacteria</taxon>
        <taxon>Bacillati</taxon>
        <taxon>Bacillota</taxon>
        <taxon>Bacilli</taxon>
        <taxon>Bacillales</taxon>
        <taxon>Bacillaceae</taxon>
        <taxon>Domibacillus</taxon>
    </lineage>
</organism>
<keyword evidence="2" id="KW-1185">Reference proteome</keyword>
<evidence type="ECO:0000313" key="1">
    <source>
        <dbReference type="EMBL" id="OES46065.1"/>
    </source>
</evidence>
<dbReference type="PANTHER" id="PTHR20883:SF48">
    <property type="entry name" value="ECTOINE DIOXYGENASE"/>
    <property type="match status" value="1"/>
</dbReference>
<name>A0A1E7DSS3_9BACI</name>
<evidence type="ECO:0008006" key="3">
    <source>
        <dbReference type="Google" id="ProtNLM"/>
    </source>
</evidence>
<dbReference type="AlphaFoldDB" id="A0A1E7DSS3"/>
<dbReference type="SUPFAM" id="SSF51197">
    <property type="entry name" value="Clavaminate synthase-like"/>
    <property type="match status" value="1"/>
</dbReference>
<dbReference type="RefSeq" id="WP_069937223.1">
    <property type="nucleotide sequence ID" value="NZ_MAMP01000006.1"/>
</dbReference>
<dbReference type="GO" id="GO:0016706">
    <property type="term" value="F:2-oxoglutarate-dependent dioxygenase activity"/>
    <property type="evidence" value="ECO:0007669"/>
    <property type="project" value="UniProtKB-ARBA"/>
</dbReference>
<reference evidence="1 2" key="1">
    <citation type="submission" date="2016-06" db="EMBL/GenBank/DDBJ databases">
        <title>Domibacillus iocasae genome sequencing.</title>
        <authorList>
            <person name="Verma A."/>
            <person name="Pal Y."/>
            <person name="Ojha A.K."/>
            <person name="Krishnamurthi S."/>
        </authorList>
    </citation>
    <scope>NUCLEOTIDE SEQUENCE [LARGE SCALE GENOMIC DNA]</scope>
    <source>
        <strain evidence="1 2">DSM 29979</strain>
    </source>
</reference>
<comment type="caution">
    <text evidence="1">The sequence shown here is derived from an EMBL/GenBank/DDBJ whole genome shotgun (WGS) entry which is preliminary data.</text>
</comment>
<gene>
    <name evidence="1" type="ORF">BA724_15870</name>
</gene>
<dbReference type="STRING" id="1714016.BA724_15870"/>
<evidence type="ECO:0000313" key="2">
    <source>
        <dbReference type="Proteomes" id="UP000095658"/>
    </source>
</evidence>
<dbReference type="Proteomes" id="UP000095658">
    <property type="component" value="Unassembled WGS sequence"/>
</dbReference>
<dbReference type="GO" id="GO:0005506">
    <property type="term" value="F:iron ion binding"/>
    <property type="evidence" value="ECO:0007669"/>
    <property type="project" value="UniProtKB-ARBA"/>
</dbReference>
<dbReference type="PANTHER" id="PTHR20883">
    <property type="entry name" value="PHYTANOYL-COA DIOXYGENASE DOMAIN CONTAINING 1"/>
    <property type="match status" value="1"/>
</dbReference>
<dbReference type="Gene3D" id="2.60.120.620">
    <property type="entry name" value="q2cbj1_9rhob like domain"/>
    <property type="match status" value="1"/>
</dbReference>
<dbReference type="OrthoDB" id="9791262at2"/>
<accession>A0A1E7DSS3</accession>
<proteinExistence type="predicted"/>
<sequence length="260" mass="30349">MIKKQQLNDYKYLLETVGYAVVPNFLDVDTCEELKSKLVKQINNYSMKESERSKLDRYLLHDLLAQDVSFGKLLEDKRLQSLIALLLEEFWIMYAFTSSSLPPNESNYGGRLHVDSPRLIKDYPTNVGVIWALDPFTKENGCTKVLPASHHSKTVPSEELFEKNAQDVICNQGDLIIFNARVWHRAGFNNSSEWRHSLTMNCCRPFMKQRLDWVRLIPQDIANQLNEQARRVIGYDTRLPVSFEEFFVDEKYRLYKSGQE</sequence>